<sequence length="2421" mass="259075">MAVLRVVPFLLVLLTVCSFPGHVWAHPYPPSVQETPDLLHLTSDSVQQKGSLPESDQLSPDSVHQNSYTILPISVPVQLHLKAVPSPRDPGYLSQGPGLPALNQEAGSIQASENGDRADTDSPGDETGEDVPDYDLNLTSFSGQGLSPNPLPRYARKLANQIPVSTNDQLDKIGDLHVPQITDFRSSKISDQTFPDVGAAKPVRIDAIASPLPSVLPGLGATRLIDLGSAKVIDTKAKSTPDDSKDVSISSIRVTNLGSRPGITYLGSVKASDLGSVKAGDLGSVKAGDLGLAKTPDAANVQVGDSGFVQESDITSAQVGDLKPNSATDLGSAKTNDLDYIQSSGLESLEARELVPAQTDAFGSAPINELGPTRLIDLGSVKVLDAGPTVDLGLTAGSDLHSAIPSERLTPGIVSIPTKAAETGTPQVSYLGTVKLADLIPTKESDPEIDLENTGRTVLKSAENILDNSQTSTGNRPDFLQPASPAEYDDSFPEIELDTSPFISLDSALFIDMGPSSTDPSAPSTEVRQDSPLVDLISDTILEMVTKEPDQNSEPGPYDGLFSKPFVILGPGNVQDFSAAPFTSQQISREIPFTAVSLHSGLDHNSKAEEGNGPIHNMDVQIDYNSTQSLSRPPIAELGDASKDTSELSSFHDPGNHQTSVHDFAFNSDLQPSRYTPFSDPAYALDPNAGEPPLTAFNSAINTDNEPSSDVAFPSYDVGYNSASSNDFDYPSTLSHGSKQYSASYNLDQLTPLKTDFSTDSFTSNGYPNPDEALMPQNRENLQQGKPSSNDPTPIHTVSTELNQGTTHLTLPTKSGDATSQDPTSNTAPRFFREIPHDSGVEPHHSLSSVQGQSVLSDEEQYQVPVLEGEKSSVTGSEYGQLSATGSQYNQLPTTGEKQDHSLPTGLQYDEPPINEATYNLSLNTGLDYEQSSVTGSQHNQLPVTGENHSQFSATGSQDNEIPKLMVKITQPQTPGSEYGLSSAIGSQYSQSLGRDNSFEQAPITGTQYDQSSVTGLENIQTPSTLSQFAHSSTGSQDYQSPKTVSEQQFSLTGSRYDPLSTNVPDPDQSSVVESQYDQSLLTGPQYEQLLPTGPHVQVSATGSIHESPVITSHHFQSLTSGSRNDQTIPILQGQNGQSVNNQFAIADSDFGEPANTGSQNDQFTTTISHHSQHTTSGSQYNQPTINGSQNNQPAITGSQYNQPAITGPQYNQATIGGSQYNQPAITGSQYNQPAITGSQYNQPAITGPQNNQPAITGSQYNQPAITGSQYNQPAITGSQYNQPTAVEESKYNLSDNVNTGYSQQVNGYNPTGIDSAQAVEYDYPTGTGSHIDESGDSRYEYVQASDVHSDYTQPRSTDFDYLQPREEGPSDLQLVDQGTNDVQGISLGNDYVHDTHTGTDYIVGLSDGLDYVQEAGQGSDYVVSDYSQTGPGSIDYVQSADPDISQPLDQGFDHTELTNLDLGQLVDQNGGIVAHTNQISDHNQSGTIAPFIQPVILLPELIHPSEIGSEYGQPSSFDSSAFQLDKTVSDNLTDMKSDVQLDSQAEGKELGLDDIGSDYPHTNPGASQVTPNLGTEYSQFNNVRLENVQTSDEETEYDQPLSTNLELTQSRVLSELGHEQDLTNNLGSSQSVDPEYNLQETHLNPQSYENSLPILDLPSTPSKDSSDHTISGSEFSNNPTQDHGAISSFTNSPDFSLSSSFNSQYEETNDQSPSNPQFSGLDVAADLTGDQHIPLPDQVPIARSIPEANLDNQEYLVQDNFRPTAKFDTSGQNLPENENNAYGLENTSGVEVVPSTTGDGGRQIVHGQGFISAPEFPSGVLDSATTDAGLGIYEHSVSEDISNNLQEENLSQTPVPSTSTLGYTAIPTFEHSQSPLIYTPGLPAEYVADNTATPGFEYNPTPTPGYTPSVRGYTPALAFGYASPITQGYTTPVALGSTPTPAPRLTSLSDYSQSPQPGLGFTPKPVQEYTPSPDAGRGPSPTVGYTPKPITGYTPKPTTTHTAKPITGYTPLEQGRISASTQAYPSVTTQSPTQEPAFTHTTPSVLDRTPLIQNTNPPSPIVGHTPSPYSDVTPTPAPILDNTLAPLQEYTTRTPQRFATAPAYSRAPDPILGQSLPGFGQARAREQVPGTASPASQRRRKRPSKGRKEFSLCLPFPTPPPTHPQCKLPTPTIPTHPSTPAPHSRLRNLPPSLHLKTPPLPPPPYPTTLHSRLRNLPPIPSPLHRTHRPALETQLKPYVFAYSITDPRNGADYGQTEESDGNVVSGQYHMVQYRADPVNGFVSEVEYLDNHLPGSGGFPFPSPRSRVPSPSASPSHPAGGAQYRLPTAGDQYQSPSIQSITRSLPPVELLSQLSTREAAGNPSRTTIEVPSVESSEQKVSAGGDPSQRQEPVAGGPVVRQPPSWIDRSSTGPTWRAYFEN</sequence>
<feature type="compositionally biased region" description="Pro residues" evidence="2">
    <location>
        <begin position="2172"/>
        <end position="2181"/>
    </location>
</feature>
<evidence type="ECO:0000256" key="3">
    <source>
        <dbReference type="SAM" id="SignalP"/>
    </source>
</evidence>
<feature type="compositionally biased region" description="Polar residues" evidence="2">
    <location>
        <begin position="1181"/>
        <end position="1219"/>
    </location>
</feature>
<reference evidence="4 5" key="1">
    <citation type="submission" date="2018-04" db="EMBL/GenBank/DDBJ databases">
        <authorList>
            <person name="Zhang X."/>
            <person name="Yuan J."/>
            <person name="Li F."/>
            <person name="Xiang J."/>
        </authorList>
    </citation>
    <scope>NUCLEOTIDE SEQUENCE [LARGE SCALE GENOMIC DNA]</scope>
    <source>
        <tissue evidence="4">Muscle</tissue>
    </source>
</reference>
<dbReference type="GO" id="GO:0042302">
    <property type="term" value="F:structural constituent of cuticle"/>
    <property type="evidence" value="ECO:0007669"/>
    <property type="project" value="UniProtKB-UniRule"/>
</dbReference>
<feature type="compositionally biased region" description="Basic and acidic residues" evidence="2">
    <location>
        <begin position="831"/>
        <end position="845"/>
    </location>
</feature>
<protein>
    <submittedName>
        <fullName evidence="4">Uncharacterized protein</fullName>
    </submittedName>
</protein>
<feature type="compositionally biased region" description="Polar residues" evidence="2">
    <location>
        <begin position="1947"/>
        <end position="1957"/>
    </location>
</feature>
<feature type="region of interest" description="Disordered" evidence="2">
    <location>
        <begin position="2123"/>
        <end position="2185"/>
    </location>
</feature>
<feature type="region of interest" description="Disordered" evidence="2">
    <location>
        <begin position="1938"/>
        <end position="2005"/>
    </location>
</feature>
<feature type="compositionally biased region" description="Low complexity" evidence="2">
    <location>
        <begin position="1985"/>
        <end position="2005"/>
    </location>
</feature>
<feature type="compositionally biased region" description="Polar residues" evidence="2">
    <location>
        <begin position="1660"/>
        <end position="1682"/>
    </location>
</feature>
<feature type="compositionally biased region" description="Polar residues" evidence="2">
    <location>
        <begin position="1705"/>
        <end position="1719"/>
    </location>
</feature>
<keyword evidence="5" id="KW-1185">Reference proteome</keyword>
<evidence type="ECO:0000313" key="5">
    <source>
        <dbReference type="Proteomes" id="UP000283509"/>
    </source>
</evidence>
<feature type="compositionally biased region" description="Polar residues" evidence="2">
    <location>
        <begin position="137"/>
        <end position="147"/>
    </location>
</feature>
<proteinExistence type="predicted"/>
<dbReference type="Gene3D" id="2.160.10.20">
    <property type="entry name" value="Insect antifreeze protein"/>
    <property type="match status" value="1"/>
</dbReference>
<feature type="region of interest" description="Disordered" evidence="2">
    <location>
        <begin position="781"/>
        <end position="862"/>
    </location>
</feature>
<feature type="compositionally biased region" description="Polar residues" evidence="2">
    <location>
        <begin position="781"/>
        <end position="828"/>
    </location>
</feature>
<dbReference type="Proteomes" id="UP000283509">
    <property type="component" value="Unassembled WGS sequence"/>
</dbReference>
<feature type="compositionally biased region" description="Acidic residues" evidence="2">
    <location>
        <begin position="122"/>
        <end position="133"/>
    </location>
</feature>
<reference evidence="4 5" key="2">
    <citation type="submission" date="2019-01" db="EMBL/GenBank/DDBJ databases">
        <title>The decoding of complex shrimp genome reveals the adaptation for benthos swimmer, frequently molting mechanism and breeding impact on genome.</title>
        <authorList>
            <person name="Sun Y."/>
            <person name="Gao Y."/>
            <person name="Yu Y."/>
        </authorList>
    </citation>
    <scope>NUCLEOTIDE SEQUENCE [LARGE SCALE GENOMIC DNA]</scope>
    <source>
        <tissue evidence="4">Muscle</tissue>
    </source>
</reference>
<feature type="region of interest" description="Disordered" evidence="2">
    <location>
        <begin position="1026"/>
        <end position="1050"/>
    </location>
</feature>
<accession>A0A423SMK1</accession>
<feature type="compositionally biased region" description="Low complexity" evidence="2">
    <location>
        <begin position="1163"/>
        <end position="1180"/>
    </location>
</feature>
<gene>
    <name evidence="4" type="ORF">C7M84_016557</name>
</gene>
<evidence type="ECO:0000256" key="1">
    <source>
        <dbReference type="PROSITE-ProRule" id="PRU00497"/>
    </source>
</evidence>
<feature type="region of interest" description="Disordered" evidence="2">
    <location>
        <begin position="632"/>
        <end position="662"/>
    </location>
</feature>
<feature type="region of interest" description="Disordered" evidence="2">
    <location>
        <begin position="1650"/>
        <end position="1723"/>
    </location>
</feature>
<feature type="compositionally biased region" description="Low complexity" evidence="2">
    <location>
        <begin position="846"/>
        <end position="856"/>
    </location>
</feature>
<feature type="compositionally biased region" description="Polar residues" evidence="2">
    <location>
        <begin position="756"/>
        <end position="767"/>
    </location>
</feature>
<feature type="region of interest" description="Disordered" evidence="2">
    <location>
        <begin position="1150"/>
        <end position="1219"/>
    </location>
</feature>
<keyword evidence="3" id="KW-0732">Signal</keyword>
<feature type="region of interest" description="Disordered" evidence="2">
    <location>
        <begin position="2354"/>
        <end position="2421"/>
    </location>
</feature>
<feature type="region of interest" description="Disordered" evidence="2">
    <location>
        <begin position="108"/>
        <end position="147"/>
    </location>
</feature>
<keyword evidence="1" id="KW-0193">Cuticle</keyword>
<feature type="signal peptide" evidence="3">
    <location>
        <begin position="1"/>
        <end position="25"/>
    </location>
</feature>
<comment type="caution">
    <text evidence="4">The sequence shown here is derived from an EMBL/GenBank/DDBJ whole genome shotgun (WGS) entry which is preliminary data.</text>
</comment>
<feature type="region of interest" description="Disordered" evidence="2">
    <location>
        <begin position="1349"/>
        <end position="1371"/>
    </location>
</feature>
<feature type="region of interest" description="Disordered" evidence="2">
    <location>
        <begin position="756"/>
        <end position="775"/>
    </location>
</feature>
<feature type="compositionally biased region" description="Polar residues" evidence="2">
    <location>
        <begin position="2363"/>
        <end position="2379"/>
    </location>
</feature>
<feature type="region of interest" description="Disordered" evidence="2">
    <location>
        <begin position="2297"/>
        <end position="2335"/>
    </location>
</feature>
<organism evidence="4 5">
    <name type="scientific">Penaeus vannamei</name>
    <name type="common">Whiteleg shrimp</name>
    <name type="synonym">Litopenaeus vannamei</name>
    <dbReference type="NCBI Taxonomy" id="6689"/>
    <lineage>
        <taxon>Eukaryota</taxon>
        <taxon>Metazoa</taxon>
        <taxon>Ecdysozoa</taxon>
        <taxon>Arthropoda</taxon>
        <taxon>Crustacea</taxon>
        <taxon>Multicrustacea</taxon>
        <taxon>Malacostraca</taxon>
        <taxon>Eumalacostraca</taxon>
        <taxon>Eucarida</taxon>
        <taxon>Decapoda</taxon>
        <taxon>Dendrobranchiata</taxon>
        <taxon>Penaeoidea</taxon>
        <taxon>Penaeidae</taxon>
        <taxon>Penaeus</taxon>
    </lineage>
</organism>
<name>A0A423SMK1_PENVA</name>
<evidence type="ECO:0000256" key="2">
    <source>
        <dbReference type="SAM" id="MobiDB-lite"/>
    </source>
</evidence>
<dbReference type="OrthoDB" id="6379388at2759"/>
<dbReference type="EMBL" id="QCYY01003082">
    <property type="protein sequence ID" value="ROT65478.1"/>
    <property type="molecule type" value="Genomic_DNA"/>
</dbReference>
<dbReference type="InterPro" id="IPR000618">
    <property type="entry name" value="Insect_cuticle"/>
</dbReference>
<evidence type="ECO:0000313" key="4">
    <source>
        <dbReference type="EMBL" id="ROT65478.1"/>
    </source>
</evidence>
<feature type="chain" id="PRO_5019228325" evidence="3">
    <location>
        <begin position="26"/>
        <end position="2421"/>
    </location>
</feature>
<feature type="compositionally biased region" description="Low complexity" evidence="2">
    <location>
        <begin position="2304"/>
        <end position="2319"/>
    </location>
</feature>
<dbReference type="PROSITE" id="PS51155">
    <property type="entry name" value="CHIT_BIND_RR_2"/>
    <property type="match status" value="1"/>
</dbReference>
<feature type="compositionally biased region" description="Low complexity" evidence="2">
    <location>
        <begin position="1688"/>
        <end position="1704"/>
    </location>
</feature>